<gene>
    <name evidence="2" type="ordered locus">Os03g0393650</name>
    <name evidence="2" type="ORF">OSNPB_030393650</name>
</gene>
<dbReference type="InParanoid" id="A0A0P0VYD7"/>
<reference evidence="3" key="1">
    <citation type="journal article" date="2005" name="Nature">
        <title>The map-based sequence of the rice genome.</title>
        <authorList>
            <consortium name="International rice genome sequencing project (IRGSP)"/>
            <person name="Matsumoto T."/>
            <person name="Wu J."/>
            <person name="Kanamori H."/>
            <person name="Katayose Y."/>
            <person name="Fujisawa M."/>
            <person name="Namiki N."/>
            <person name="Mizuno H."/>
            <person name="Yamamoto K."/>
            <person name="Antonio B.A."/>
            <person name="Baba T."/>
            <person name="Sakata K."/>
            <person name="Nagamura Y."/>
            <person name="Aoki H."/>
            <person name="Arikawa K."/>
            <person name="Arita K."/>
            <person name="Bito T."/>
            <person name="Chiden Y."/>
            <person name="Fujitsuka N."/>
            <person name="Fukunaka R."/>
            <person name="Hamada M."/>
            <person name="Harada C."/>
            <person name="Hayashi A."/>
            <person name="Hijishita S."/>
            <person name="Honda M."/>
            <person name="Hosokawa S."/>
            <person name="Ichikawa Y."/>
            <person name="Idonuma A."/>
            <person name="Iijima M."/>
            <person name="Ikeda M."/>
            <person name="Ikeno M."/>
            <person name="Ito K."/>
            <person name="Ito S."/>
            <person name="Ito T."/>
            <person name="Ito Y."/>
            <person name="Ito Y."/>
            <person name="Iwabuchi A."/>
            <person name="Kamiya K."/>
            <person name="Karasawa W."/>
            <person name="Kurita K."/>
            <person name="Katagiri S."/>
            <person name="Kikuta A."/>
            <person name="Kobayashi H."/>
            <person name="Kobayashi N."/>
            <person name="Machita K."/>
            <person name="Maehara T."/>
            <person name="Masukawa M."/>
            <person name="Mizubayashi T."/>
            <person name="Mukai Y."/>
            <person name="Nagasaki H."/>
            <person name="Nagata Y."/>
            <person name="Naito S."/>
            <person name="Nakashima M."/>
            <person name="Nakama Y."/>
            <person name="Nakamichi Y."/>
            <person name="Nakamura M."/>
            <person name="Meguro A."/>
            <person name="Negishi M."/>
            <person name="Ohta I."/>
            <person name="Ohta T."/>
            <person name="Okamoto M."/>
            <person name="Ono N."/>
            <person name="Saji S."/>
            <person name="Sakaguchi M."/>
            <person name="Sakai K."/>
            <person name="Shibata M."/>
            <person name="Shimokawa T."/>
            <person name="Song J."/>
            <person name="Takazaki Y."/>
            <person name="Terasawa K."/>
            <person name="Tsugane M."/>
            <person name="Tsuji K."/>
            <person name="Ueda S."/>
            <person name="Waki K."/>
            <person name="Yamagata H."/>
            <person name="Yamamoto M."/>
            <person name="Yamamoto S."/>
            <person name="Yamane H."/>
            <person name="Yoshiki S."/>
            <person name="Yoshihara R."/>
            <person name="Yukawa K."/>
            <person name="Zhong H."/>
            <person name="Yano M."/>
            <person name="Yuan Q."/>
            <person name="Ouyang S."/>
            <person name="Liu J."/>
            <person name="Jones K.M."/>
            <person name="Gansberger K."/>
            <person name="Moffat K."/>
            <person name="Hill J."/>
            <person name="Bera J."/>
            <person name="Fadrosh D."/>
            <person name="Jin S."/>
            <person name="Johri S."/>
            <person name="Kim M."/>
            <person name="Overton L."/>
            <person name="Reardon M."/>
            <person name="Tsitrin T."/>
            <person name="Vuong H."/>
            <person name="Weaver B."/>
            <person name="Ciecko A."/>
            <person name="Tallon L."/>
            <person name="Jackson J."/>
            <person name="Pai G."/>
            <person name="Aken S.V."/>
            <person name="Utterback T."/>
            <person name="Reidmuller S."/>
            <person name="Feldblyum T."/>
            <person name="Hsiao J."/>
            <person name="Zismann V."/>
            <person name="Iobst S."/>
            <person name="de Vazeille A.R."/>
            <person name="Buell C.R."/>
            <person name="Ying K."/>
            <person name="Li Y."/>
            <person name="Lu T."/>
            <person name="Huang Y."/>
            <person name="Zhao Q."/>
            <person name="Feng Q."/>
            <person name="Zhang L."/>
            <person name="Zhu J."/>
            <person name="Weng Q."/>
            <person name="Mu J."/>
            <person name="Lu Y."/>
            <person name="Fan D."/>
            <person name="Liu Y."/>
            <person name="Guan J."/>
            <person name="Zhang Y."/>
            <person name="Yu S."/>
            <person name="Liu X."/>
            <person name="Zhang Y."/>
            <person name="Hong G."/>
            <person name="Han B."/>
            <person name="Choisne N."/>
            <person name="Demange N."/>
            <person name="Orjeda G."/>
            <person name="Samain S."/>
            <person name="Cattolico L."/>
            <person name="Pelletier E."/>
            <person name="Couloux A."/>
            <person name="Segurens B."/>
            <person name="Wincker P."/>
            <person name="D'Hont A."/>
            <person name="Scarpelli C."/>
            <person name="Weissenbach J."/>
            <person name="Salanoubat M."/>
            <person name="Quetier F."/>
            <person name="Yu Y."/>
            <person name="Kim H.R."/>
            <person name="Rambo T."/>
            <person name="Currie J."/>
            <person name="Collura K."/>
            <person name="Luo M."/>
            <person name="Yang T."/>
            <person name="Ammiraju J.S.S."/>
            <person name="Engler F."/>
            <person name="Soderlund C."/>
            <person name="Wing R.A."/>
            <person name="Palmer L.E."/>
            <person name="de la Bastide M."/>
            <person name="Spiegel L."/>
            <person name="Nascimento L."/>
            <person name="Zutavern T."/>
            <person name="O'Shaughnessy A."/>
            <person name="Dike S."/>
            <person name="Dedhia N."/>
            <person name="Preston R."/>
            <person name="Balija V."/>
            <person name="McCombie W.R."/>
            <person name="Chow T."/>
            <person name="Chen H."/>
            <person name="Chung M."/>
            <person name="Chen C."/>
            <person name="Shaw J."/>
            <person name="Wu H."/>
            <person name="Hsiao K."/>
            <person name="Chao Y."/>
            <person name="Chu M."/>
            <person name="Cheng C."/>
            <person name="Hour A."/>
            <person name="Lee P."/>
            <person name="Lin S."/>
            <person name="Lin Y."/>
            <person name="Liou J."/>
            <person name="Liu S."/>
            <person name="Hsing Y."/>
            <person name="Raghuvanshi S."/>
            <person name="Mohanty A."/>
            <person name="Bharti A.K."/>
            <person name="Gaur A."/>
            <person name="Gupta V."/>
            <person name="Kumar D."/>
            <person name="Ravi V."/>
            <person name="Vij S."/>
            <person name="Kapur A."/>
            <person name="Khurana P."/>
            <person name="Khurana P."/>
            <person name="Khurana J.P."/>
            <person name="Tyagi A.K."/>
            <person name="Gaikwad K."/>
            <person name="Singh A."/>
            <person name="Dalal V."/>
            <person name="Srivastava S."/>
            <person name="Dixit A."/>
            <person name="Pal A.K."/>
            <person name="Ghazi I.A."/>
            <person name="Yadav M."/>
            <person name="Pandit A."/>
            <person name="Bhargava A."/>
            <person name="Sureshbabu K."/>
            <person name="Batra K."/>
            <person name="Sharma T.R."/>
            <person name="Mohapatra T."/>
            <person name="Singh N.K."/>
            <person name="Messing J."/>
            <person name="Nelson A.B."/>
            <person name="Fuks G."/>
            <person name="Kavchok S."/>
            <person name="Keizer G."/>
            <person name="Linton E."/>
            <person name="Llaca V."/>
            <person name="Song R."/>
            <person name="Tanyolac B."/>
            <person name="Young S."/>
            <person name="Ho-Il K."/>
            <person name="Hahn J.H."/>
            <person name="Sangsakoo G."/>
            <person name="Vanavichit A."/>
            <person name="de Mattos Luiz.A.T."/>
            <person name="Zimmer P.D."/>
            <person name="Malone G."/>
            <person name="Dellagostin O."/>
            <person name="de Oliveira A.C."/>
            <person name="Bevan M."/>
            <person name="Bancroft I."/>
            <person name="Minx P."/>
            <person name="Cordum H."/>
            <person name="Wilson R."/>
            <person name="Cheng Z."/>
            <person name="Jin W."/>
            <person name="Jiang J."/>
            <person name="Leong S.A."/>
            <person name="Iwama H."/>
            <person name="Gojobori T."/>
            <person name="Itoh T."/>
            <person name="Niimura Y."/>
            <person name="Fujii Y."/>
            <person name="Habara T."/>
            <person name="Sakai H."/>
            <person name="Sato Y."/>
            <person name="Wilson G."/>
            <person name="Kumar K."/>
            <person name="McCouch S."/>
            <person name="Juretic N."/>
            <person name="Hoen D."/>
            <person name="Wright S."/>
            <person name="Bruskiewich R."/>
            <person name="Bureau T."/>
            <person name="Miyao A."/>
            <person name="Hirochika H."/>
            <person name="Nishikawa T."/>
            <person name="Kadowaki K."/>
            <person name="Sugiura M."/>
            <person name="Burr B."/>
            <person name="Sasaki T."/>
        </authorList>
    </citation>
    <scope>NUCLEOTIDE SEQUENCE [LARGE SCALE GENOMIC DNA]</scope>
    <source>
        <strain evidence="3">cv. Nipponbare</strain>
    </source>
</reference>
<keyword evidence="1" id="KW-0732">Signal</keyword>
<dbReference type="Proteomes" id="UP000059680">
    <property type="component" value="Chromosome 3"/>
</dbReference>
<evidence type="ECO:0000256" key="1">
    <source>
        <dbReference type="SAM" id="SignalP"/>
    </source>
</evidence>
<dbReference type="AlphaFoldDB" id="A0A0P0VYD7"/>
<name>A0A0P0VYD7_ORYSJ</name>
<dbReference type="SUPFAM" id="SSF141562">
    <property type="entry name" value="At5g01610-like"/>
    <property type="match status" value="2"/>
</dbReference>
<dbReference type="InterPro" id="IPR007493">
    <property type="entry name" value="DUF538"/>
</dbReference>
<evidence type="ECO:0000313" key="2">
    <source>
        <dbReference type="EMBL" id="BAS84544.1"/>
    </source>
</evidence>
<dbReference type="PANTHER" id="PTHR31676">
    <property type="entry name" value="T31J12.3 PROTEIN-RELATED"/>
    <property type="match status" value="1"/>
</dbReference>
<protein>
    <submittedName>
        <fullName evidence="2">Os03g0393650 protein</fullName>
    </submittedName>
</protein>
<sequence>MAHRLLLIVLVASILHTVSSATVYDVLQQNNLPRGLIPQGVTSYVLHPDGHLEVTLPSECNFAVTVGGSPYKFRFDSKFVGLIKSGSISEINGVRVQVKYLFQAIVQVDQQHLLPHQGLIKSGSISEVNGVRVHVKYAFEAIIQVDHAGNQLTFKVGTSSISFPISDFTSSPVCG</sequence>
<feature type="chain" id="PRO_5006056482" evidence="1">
    <location>
        <begin position="21"/>
        <end position="175"/>
    </location>
</feature>
<dbReference type="FunCoup" id="A0A0P0VYD7">
    <property type="interactions" value="764"/>
</dbReference>
<feature type="signal peptide" evidence="1">
    <location>
        <begin position="1"/>
        <end position="20"/>
    </location>
</feature>
<organism evidence="2 3">
    <name type="scientific">Oryza sativa subsp. japonica</name>
    <name type="common">Rice</name>
    <dbReference type="NCBI Taxonomy" id="39947"/>
    <lineage>
        <taxon>Eukaryota</taxon>
        <taxon>Viridiplantae</taxon>
        <taxon>Streptophyta</taxon>
        <taxon>Embryophyta</taxon>
        <taxon>Tracheophyta</taxon>
        <taxon>Spermatophyta</taxon>
        <taxon>Magnoliopsida</taxon>
        <taxon>Liliopsida</taxon>
        <taxon>Poales</taxon>
        <taxon>Poaceae</taxon>
        <taxon>BOP clade</taxon>
        <taxon>Oryzoideae</taxon>
        <taxon>Oryzeae</taxon>
        <taxon>Oryzinae</taxon>
        <taxon>Oryza</taxon>
        <taxon>Oryza sativa</taxon>
    </lineage>
</organism>
<dbReference type="InterPro" id="IPR036758">
    <property type="entry name" value="At5g01610-like"/>
</dbReference>
<keyword evidence="3" id="KW-1185">Reference proteome</keyword>
<dbReference type="STRING" id="39947.A0A0P0VYD7"/>
<accession>A0A0P0VYD7</accession>
<dbReference type="Pfam" id="PF04398">
    <property type="entry name" value="DUF538"/>
    <property type="match status" value="2"/>
</dbReference>
<dbReference type="EMBL" id="AP014959">
    <property type="protein sequence ID" value="BAS84544.1"/>
    <property type="molecule type" value="Genomic_DNA"/>
</dbReference>
<proteinExistence type="predicted"/>
<reference evidence="2 3" key="3">
    <citation type="journal article" date="2013" name="Rice">
        <title>Improvement of the Oryza sativa Nipponbare reference genome using next generation sequence and optical map data.</title>
        <authorList>
            <person name="Kawahara Y."/>
            <person name="de la Bastide M."/>
            <person name="Hamilton J.P."/>
            <person name="Kanamori H."/>
            <person name="McCombie W.R."/>
            <person name="Ouyang S."/>
            <person name="Schwartz D.C."/>
            <person name="Tanaka T."/>
            <person name="Wu J."/>
            <person name="Zhou S."/>
            <person name="Childs K.L."/>
            <person name="Davidson R.M."/>
            <person name="Lin H."/>
            <person name="Quesada-Ocampo L."/>
            <person name="Vaillancourt B."/>
            <person name="Sakai H."/>
            <person name="Lee S.S."/>
            <person name="Kim J."/>
            <person name="Numa H."/>
            <person name="Itoh T."/>
            <person name="Buell C.R."/>
            <person name="Matsumoto T."/>
        </authorList>
    </citation>
    <scope>NUCLEOTIDE SEQUENCE [LARGE SCALE GENOMIC DNA]</scope>
    <source>
        <strain evidence="3">cv. Nipponbare</strain>
    </source>
</reference>
<reference evidence="2 3" key="2">
    <citation type="journal article" date="2013" name="Plant Cell Physiol.">
        <title>Rice Annotation Project Database (RAP-DB): an integrative and interactive database for rice genomics.</title>
        <authorList>
            <person name="Sakai H."/>
            <person name="Lee S.S."/>
            <person name="Tanaka T."/>
            <person name="Numa H."/>
            <person name="Kim J."/>
            <person name="Kawahara Y."/>
            <person name="Wakimoto H."/>
            <person name="Yang C.C."/>
            <person name="Iwamoto M."/>
            <person name="Abe T."/>
            <person name="Yamada Y."/>
            <person name="Muto A."/>
            <person name="Inokuchi H."/>
            <person name="Ikemura T."/>
            <person name="Matsumoto T."/>
            <person name="Sasaki T."/>
            <person name="Itoh T."/>
        </authorList>
    </citation>
    <scope>NUCLEOTIDE SEQUENCE [LARGE SCALE GENOMIC DNA]</scope>
    <source>
        <strain evidence="3">cv. Nipponbare</strain>
    </source>
</reference>
<dbReference type="PANTHER" id="PTHR31676:SF14">
    <property type="entry name" value="OS03G0393600 PROTEIN"/>
    <property type="match status" value="1"/>
</dbReference>
<evidence type="ECO:0000313" key="3">
    <source>
        <dbReference type="Proteomes" id="UP000059680"/>
    </source>
</evidence>
<dbReference type="Gene3D" id="2.30.240.10">
    <property type="entry name" value="At5g01610-like"/>
    <property type="match status" value="1"/>
</dbReference>
<dbReference type="PaxDb" id="39947-A0A0P0VYD7"/>